<sequence length="320" mass="35692">MSDSDAPVIGTVITPVRPERVTIIEVPRDRQTQTKLVDFPLTLTQDFKAMNIQERQTAVTPAQDDRGHAPTLRATPEPSEEEVKFAPAPPGGKLIQPTPGRPFYIYPNTPLPGRAASSTSPTPDESQQVVSGGVAPVVDQQGHFAVNTHHSTRAVTVNTRRKVKFEDPEPTQELQDEVGIARAPVQSQTGMILTRHRSLIRNTGAYTTWFSYPSSRNTERPPVLHASVDLEIGDLFIQNYPSQTQRREVMQLWVLQDDVDGSLYWKEARVGETTHPLFPKRILSFQQRQTTAPTWVVANTLRRYRNAPIVVAPGEGSFTM</sequence>
<dbReference type="EMBL" id="MU277287">
    <property type="protein sequence ID" value="KAI0055572.1"/>
    <property type="molecule type" value="Genomic_DNA"/>
</dbReference>
<organism evidence="1 2">
    <name type="scientific">Artomyces pyxidatus</name>
    <dbReference type="NCBI Taxonomy" id="48021"/>
    <lineage>
        <taxon>Eukaryota</taxon>
        <taxon>Fungi</taxon>
        <taxon>Dikarya</taxon>
        <taxon>Basidiomycota</taxon>
        <taxon>Agaricomycotina</taxon>
        <taxon>Agaricomycetes</taxon>
        <taxon>Russulales</taxon>
        <taxon>Auriscalpiaceae</taxon>
        <taxon>Artomyces</taxon>
    </lineage>
</organism>
<protein>
    <submittedName>
        <fullName evidence="1">Uncharacterized protein</fullName>
    </submittedName>
</protein>
<proteinExistence type="predicted"/>
<dbReference type="Proteomes" id="UP000814140">
    <property type="component" value="Unassembled WGS sequence"/>
</dbReference>
<reference evidence="1" key="2">
    <citation type="journal article" date="2022" name="New Phytol.">
        <title>Evolutionary transition to the ectomycorrhizal habit in the genomes of a hyperdiverse lineage of mushroom-forming fungi.</title>
        <authorList>
            <person name="Looney B."/>
            <person name="Miyauchi S."/>
            <person name="Morin E."/>
            <person name="Drula E."/>
            <person name="Courty P.E."/>
            <person name="Kohler A."/>
            <person name="Kuo A."/>
            <person name="LaButti K."/>
            <person name="Pangilinan J."/>
            <person name="Lipzen A."/>
            <person name="Riley R."/>
            <person name="Andreopoulos W."/>
            <person name="He G."/>
            <person name="Johnson J."/>
            <person name="Nolan M."/>
            <person name="Tritt A."/>
            <person name="Barry K.W."/>
            <person name="Grigoriev I.V."/>
            <person name="Nagy L.G."/>
            <person name="Hibbett D."/>
            <person name="Henrissat B."/>
            <person name="Matheny P.B."/>
            <person name="Labbe J."/>
            <person name="Martin F.M."/>
        </authorList>
    </citation>
    <scope>NUCLEOTIDE SEQUENCE</scope>
    <source>
        <strain evidence="1">HHB10654</strain>
    </source>
</reference>
<reference evidence="1" key="1">
    <citation type="submission" date="2021-03" db="EMBL/GenBank/DDBJ databases">
        <authorList>
            <consortium name="DOE Joint Genome Institute"/>
            <person name="Ahrendt S."/>
            <person name="Looney B.P."/>
            <person name="Miyauchi S."/>
            <person name="Morin E."/>
            <person name="Drula E."/>
            <person name="Courty P.E."/>
            <person name="Chicoki N."/>
            <person name="Fauchery L."/>
            <person name="Kohler A."/>
            <person name="Kuo A."/>
            <person name="Labutti K."/>
            <person name="Pangilinan J."/>
            <person name="Lipzen A."/>
            <person name="Riley R."/>
            <person name="Andreopoulos W."/>
            <person name="He G."/>
            <person name="Johnson J."/>
            <person name="Barry K.W."/>
            <person name="Grigoriev I.V."/>
            <person name="Nagy L."/>
            <person name="Hibbett D."/>
            <person name="Henrissat B."/>
            <person name="Matheny P.B."/>
            <person name="Labbe J."/>
            <person name="Martin F."/>
        </authorList>
    </citation>
    <scope>NUCLEOTIDE SEQUENCE</scope>
    <source>
        <strain evidence="1">HHB10654</strain>
    </source>
</reference>
<evidence type="ECO:0000313" key="2">
    <source>
        <dbReference type="Proteomes" id="UP000814140"/>
    </source>
</evidence>
<comment type="caution">
    <text evidence="1">The sequence shown here is derived from an EMBL/GenBank/DDBJ whole genome shotgun (WGS) entry which is preliminary data.</text>
</comment>
<keyword evidence="2" id="KW-1185">Reference proteome</keyword>
<accession>A0ACB8SH59</accession>
<evidence type="ECO:0000313" key="1">
    <source>
        <dbReference type="EMBL" id="KAI0055572.1"/>
    </source>
</evidence>
<name>A0ACB8SH59_9AGAM</name>
<gene>
    <name evidence="1" type="ORF">BV25DRAFT_1921717</name>
</gene>